<evidence type="ECO:0000313" key="1">
    <source>
        <dbReference type="EMBL" id="KKM63016.1"/>
    </source>
</evidence>
<sequence length="131" mass="14995">MPKSKHWTSKSFSINVAELDTTWKDIEEIAEREKASVSSIIVKSLRDYAKIHRDGNFQTKWPSYAEGGIKSKGQVLQELNKKARQFFLERGKASRSEILEYLKEKGIPGQERVSIANGLLSWLKDKIEVTI</sequence>
<organism evidence="1">
    <name type="scientific">marine sediment metagenome</name>
    <dbReference type="NCBI Taxonomy" id="412755"/>
    <lineage>
        <taxon>unclassified sequences</taxon>
        <taxon>metagenomes</taxon>
        <taxon>ecological metagenomes</taxon>
    </lineage>
</organism>
<name>A0A0F9JKU8_9ZZZZ</name>
<proteinExistence type="predicted"/>
<dbReference type="EMBL" id="LAZR01011177">
    <property type="protein sequence ID" value="KKM63016.1"/>
    <property type="molecule type" value="Genomic_DNA"/>
</dbReference>
<dbReference type="AlphaFoldDB" id="A0A0F9JKU8"/>
<protein>
    <submittedName>
        <fullName evidence="1">Uncharacterized protein</fullName>
    </submittedName>
</protein>
<accession>A0A0F9JKU8</accession>
<gene>
    <name evidence="1" type="ORF">LCGC14_1515700</name>
</gene>
<comment type="caution">
    <text evidence="1">The sequence shown here is derived from an EMBL/GenBank/DDBJ whole genome shotgun (WGS) entry which is preliminary data.</text>
</comment>
<reference evidence="1" key="1">
    <citation type="journal article" date="2015" name="Nature">
        <title>Complex archaea that bridge the gap between prokaryotes and eukaryotes.</title>
        <authorList>
            <person name="Spang A."/>
            <person name="Saw J.H."/>
            <person name="Jorgensen S.L."/>
            <person name="Zaremba-Niedzwiedzka K."/>
            <person name="Martijn J."/>
            <person name="Lind A.E."/>
            <person name="van Eijk R."/>
            <person name="Schleper C."/>
            <person name="Guy L."/>
            <person name="Ettema T.J."/>
        </authorList>
    </citation>
    <scope>NUCLEOTIDE SEQUENCE</scope>
</reference>